<dbReference type="Gene3D" id="3.30.930.10">
    <property type="entry name" value="Bira Bifunctional Protein, Domain 2"/>
    <property type="match status" value="1"/>
</dbReference>
<dbReference type="SUPFAM" id="SSF50249">
    <property type="entry name" value="Nucleic acid-binding proteins"/>
    <property type="match status" value="1"/>
</dbReference>
<evidence type="ECO:0000256" key="10">
    <source>
        <dbReference type="RuleBase" id="RU000336"/>
    </source>
</evidence>
<dbReference type="InterPro" id="IPR004365">
    <property type="entry name" value="NA-bd_OB_tRNA"/>
</dbReference>
<dbReference type="AlphaFoldDB" id="A0A2J0KUH5"/>
<dbReference type="GO" id="GO:0000049">
    <property type="term" value="F:tRNA binding"/>
    <property type="evidence" value="ECO:0007669"/>
    <property type="project" value="TreeGrafter"/>
</dbReference>
<dbReference type="EC" id="6.1.1.6" evidence="9"/>
<evidence type="ECO:0000256" key="7">
    <source>
        <dbReference type="ARBA" id="ARBA00023146"/>
    </source>
</evidence>
<feature type="binding site" evidence="9">
    <location>
        <position position="400"/>
    </location>
    <ligand>
        <name>Mg(2+)</name>
        <dbReference type="ChEBI" id="CHEBI:18420"/>
        <label>1</label>
    </ligand>
</feature>
<dbReference type="SUPFAM" id="SSF55681">
    <property type="entry name" value="Class II aaRS and biotin synthetases"/>
    <property type="match status" value="1"/>
</dbReference>
<evidence type="ECO:0000256" key="5">
    <source>
        <dbReference type="ARBA" id="ARBA00022840"/>
    </source>
</evidence>
<evidence type="ECO:0000256" key="9">
    <source>
        <dbReference type="HAMAP-Rule" id="MF_00252"/>
    </source>
</evidence>
<keyword evidence="2 9" id="KW-0436">Ligase</keyword>
<dbReference type="InterPro" id="IPR012340">
    <property type="entry name" value="NA-bd_OB-fold"/>
</dbReference>
<dbReference type="PRINTS" id="PR00982">
    <property type="entry name" value="TRNASYNTHLYS"/>
</dbReference>
<dbReference type="GO" id="GO:0005524">
    <property type="term" value="F:ATP binding"/>
    <property type="evidence" value="ECO:0007669"/>
    <property type="project" value="UniProtKB-UniRule"/>
</dbReference>
<dbReference type="CDD" id="cd00775">
    <property type="entry name" value="LysRS_core"/>
    <property type="match status" value="1"/>
</dbReference>
<dbReference type="Pfam" id="PF00152">
    <property type="entry name" value="tRNA-synt_2"/>
    <property type="match status" value="1"/>
</dbReference>
<keyword evidence="3 9" id="KW-0479">Metal-binding</keyword>
<evidence type="ECO:0000256" key="2">
    <source>
        <dbReference type="ARBA" id="ARBA00022598"/>
    </source>
</evidence>
<dbReference type="HAMAP" id="MF_00252">
    <property type="entry name" value="Lys_tRNA_synth_class2"/>
    <property type="match status" value="1"/>
</dbReference>
<proteinExistence type="inferred from homology"/>
<dbReference type="InterPro" id="IPR045864">
    <property type="entry name" value="aa-tRNA-synth_II/BPL/LPL"/>
</dbReference>
<comment type="catalytic activity">
    <reaction evidence="8 9 10">
        <text>tRNA(Lys) + L-lysine + ATP = L-lysyl-tRNA(Lys) + AMP + diphosphate</text>
        <dbReference type="Rhea" id="RHEA:20792"/>
        <dbReference type="Rhea" id="RHEA-COMP:9696"/>
        <dbReference type="Rhea" id="RHEA-COMP:9697"/>
        <dbReference type="ChEBI" id="CHEBI:30616"/>
        <dbReference type="ChEBI" id="CHEBI:32551"/>
        <dbReference type="ChEBI" id="CHEBI:33019"/>
        <dbReference type="ChEBI" id="CHEBI:78442"/>
        <dbReference type="ChEBI" id="CHEBI:78529"/>
        <dbReference type="ChEBI" id="CHEBI:456215"/>
        <dbReference type="EC" id="6.1.1.6"/>
    </reaction>
</comment>
<keyword evidence="5 9" id="KW-0067">ATP-binding</keyword>
<dbReference type="NCBIfam" id="TIGR00499">
    <property type="entry name" value="lysS_bact"/>
    <property type="match status" value="1"/>
</dbReference>
<organism evidence="12 13">
    <name type="scientific">Candidatus Aquitaenariimonas noxiae</name>
    <dbReference type="NCBI Taxonomy" id="1974741"/>
    <lineage>
        <taxon>Bacteria</taxon>
        <taxon>Pseudomonadati</taxon>
        <taxon>Candidatus Omnitrophota</taxon>
        <taxon>Candidatus Aquitaenariimonas</taxon>
    </lineage>
</organism>
<dbReference type="Proteomes" id="UP000230052">
    <property type="component" value="Unassembled WGS sequence"/>
</dbReference>
<keyword evidence="6 9" id="KW-0648">Protein biosynthesis</keyword>
<reference evidence="12 13" key="1">
    <citation type="submission" date="2017-09" db="EMBL/GenBank/DDBJ databases">
        <title>Depth-based differentiation of microbial function through sediment-hosted aquifers and enrichment of novel symbionts in the deep terrestrial subsurface.</title>
        <authorList>
            <person name="Probst A.J."/>
            <person name="Ladd B."/>
            <person name="Jarett J.K."/>
            <person name="Geller-Mcgrath D.E."/>
            <person name="Sieber C.M."/>
            <person name="Emerson J.B."/>
            <person name="Anantharaman K."/>
            <person name="Thomas B.C."/>
            <person name="Malmstrom R."/>
            <person name="Stieglmeier M."/>
            <person name="Klingl A."/>
            <person name="Woyke T."/>
            <person name="Ryan C.M."/>
            <person name="Banfield J.F."/>
        </authorList>
    </citation>
    <scope>NUCLEOTIDE SEQUENCE [LARGE SCALE GENOMIC DNA]</scope>
    <source>
        <strain evidence="12">CG07_land_8_20_14_0_80_42_15</strain>
    </source>
</reference>
<evidence type="ECO:0000256" key="8">
    <source>
        <dbReference type="ARBA" id="ARBA00048573"/>
    </source>
</evidence>
<name>A0A2J0KUH5_9BACT</name>
<dbReference type="GO" id="GO:0004824">
    <property type="term" value="F:lysine-tRNA ligase activity"/>
    <property type="evidence" value="ECO:0007669"/>
    <property type="project" value="UniProtKB-UniRule"/>
</dbReference>
<evidence type="ECO:0000256" key="3">
    <source>
        <dbReference type="ARBA" id="ARBA00022723"/>
    </source>
</evidence>
<comment type="subcellular location">
    <subcellularLocation>
        <location evidence="9">Cytoplasm</location>
    </subcellularLocation>
</comment>
<comment type="subunit">
    <text evidence="9">Homodimer.</text>
</comment>
<protein>
    <recommendedName>
        <fullName evidence="9">Lysine--tRNA ligase</fullName>
        <ecNumber evidence="9">6.1.1.6</ecNumber>
    </recommendedName>
    <alternativeName>
        <fullName evidence="9">Lysyl-tRNA synthetase</fullName>
        <shortName evidence="9">LysRS</shortName>
    </alternativeName>
</protein>
<keyword evidence="9" id="KW-0963">Cytoplasm</keyword>
<dbReference type="InterPro" id="IPR004364">
    <property type="entry name" value="Aa-tRNA-synt_II"/>
</dbReference>
<feature type="binding site" evidence="9">
    <location>
        <position position="400"/>
    </location>
    <ligand>
        <name>Mg(2+)</name>
        <dbReference type="ChEBI" id="CHEBI:18420"/>
        <label>2</label>
    </ligand>
</feature>
<comment type="similarity">
    <text evidence="1 9">Belongs to the class-II aminoacyl-tRNA synthetase family.</text>
</comment>
<evidence type="ECO:0000313" key="12">
    <source>
        <dbReference type="EMBL" id="PIU42138.1"/>
    </source>
</evidence>
<dbReference type="CDD" id="cd04322">
    <property type="entry name" value="LysRS_N"/>
    <property type="match status" value="1"/>
</dbReference>
<dbReference type="NCBIfam" id="NF001756">
    <property type="entry name" value="PRK00484.1"/>
    <property type="match status" value="1"/>
</dbReference>
<gene>
    <name evidence="9 12" type="primary">lysS</name>
    <name evidence="12" type="ORF">COS99_01950</name>
</gene>
<evidence type="ECO:0000313" key="13">
    <source>
        <dbReference type="Proteomes" id="UP000230052"/>
    </source>
</evidence>
<dbReference type="InterPro" id="IPR002313">
    <property type="entry name" value="Lys-tRNA-ligase_II"/>
</dbReference>
<evidence type="ECO:0000256" key="1">
    <source>
        <dbReference type="ARBA" id="ARBA00008226"/>
    </source>
</evidence>
<dbReference type="InterPro" id="IPR006195">
    <property type="entry name" value="aa-tRNA-synth_II"/>
</dbReference>
<dbReference type="PROSITE" id="PS50862">
    <property type="entry name" value="AA_TRNA_LIGASE_II"/>
    <property type="match status" value="1"/>
</dbReference>
<dbReference type="FunFam" id="2.40.50.140:FF:000024">
    <property type="entry name" value="Lysine--tRNA ligase"/>
    <property type="match status" value="1"/>
</dbReference>
<dbReference type="Pfam" id="PF01336">
    <property type="entry name" value="tRNA_anti-codon"/>
    <property type="match status" value="1"/>
</dbReference>
<sequence length="484" mass="55609">MDEIKEFIKQRSDKLDKIRQAGVTPYPTKFSDFLSAKELAASYQEGKKVRVCGRLTAFRAHGKSIFCDIKGEDGKIQIYLNQDVLGAEKFKFFKDFIDIGDIIGADGELFKTRTGELTIKVTEYHLLSKALRPMPEKWHGLKDVEIRYRKRYLDLIANEDVKKIFCARIKTITKIREFFDSRGYLEVETPIMHPIPGGAAGKPFKTHHEALGVDLYLRIAPELYLKRLLVGGFEKIYEINRSFRNEGISTRHNPEFTMMESYTAYANYEDVMKLTEDLIRFVAKEVLGKEEIEYQGKVIDFKKWERISFAELMKDTFGILPTDSEKVWLKKLKDKDIKIESGELSRTQLLNIIAELIEPKAESNPVFITDMFTELCPLAKANKDNPLISERFELFVGGMEIANAYSELNDPIEQRKRFEVEKKASAAGKREFDEDFVQALEYGMPPAGGLGLGVDRLVMLLTNSASIREVIFFPQLRPEKQNTE</sequence>
<dbReference type="Gene3D" id="2.40.50.140">
    <property type="entry name" value="Nucleic acid-binding proteins"/>
    <property type="match status" value="1"/>
</dbReference>
<comment type="caution">
    <text evidence="12">The sequence shown here is derived from an EMBL/GenBank/DDBJ whole genome shotgun (WGS) entry which is preliminary data.</text>
</comment>
<keyword evidence="4 9" id="KW-0547">Nucleotide-binding</keyword>
<accession>A0A2J0KUH5</accession>
<dbReference type="GO" id="GO:0006430">
    <property type="term" value="P:lysyl-tRNA aminoacylation"/>
    <property type="evidence" value="ECO:0007669"/>
    <property type="project" value="UniProtKB-UniRule"/>
</dbReference>
<keyword evidence="9 10" id="KW-0460">Magnesium</keyword>
<keyword evidence="7 9" id="KW-0030">Aminoacyl-tRNA synthetase</keyword>
<dbReference type="InterPro" id="IPR018149">
    <property type="entry name" value="Lys-tRNA-synth_II_C"/>
</dbReference>
<comment type="cofactor">
    <cofactor evidence="9 10">
        <name>Mg(2+)</name>
        <dbReference type="ChEBI" id="CHEBI:18420"/>
    </cofactor>
    <text evidence="9 10">Binds 3 Mg(2+) ions per subunit.</text>
</comment>
<dbReference type="GO" id="GO:0005829">
    <property type="term" value="C:cytosol"/>
    <property type="evidence" value="ECO:0007669"/>
    <property type="project" value="TreeGrafter"/>
</dbReference>
<dbReference type="EMBL" id="PEWV01000018">
    <property type="protein sequence ID" value="PIU42138.1"/>
    <property type="molecule type" value="Genomic_DNA"/>
</dbReference>
<dbReference type="PANTHER" id="PTHR42918">
    <property type="entry name" value="LYSYL-TRNA SYNTHETASE"/>
    <property type="match status" value="1"/>
</dbReference>
<feature type="domain" description="Aminoacyl-transfer RNA synthetases class-II family profile" evidence="11">
    <location>
        <begin position="175"/>
        <end position="478"/>
    </location>
</feature>
<feature type="binding site" evidence="9">
    <location>
        <position position="393"/>
    </location>
    <ligand>
        <name>Mg(2+)</name>
        <dbReference type="ChEBI" id="CHEBI:18420"/>
        <label>1</label>
    </ligand>
</feature>
<evidence type="ECO:0000256" key="6">
    <source>
        <dbReference type="ARBA" id="ARBA00022917"/>
    </source>
</evidence>
<dbReference type="InterPro" id="IPR044136">
    <property type="entry name" value="Lys-tRNA-ligase_II_N"/>
</dbReference>
<evidence type="ECO:0000259" key="11">
    <source>
        <dbReference type="PROSITE" id="PS50862"/>
    </source>
</evidence>
<dbReference type="PANTHER" id="PTHR42918:SF15">
    <property type="entry name" value="LYSINE--TRNA LIGASE, CHLOROPLASTIC_MITOCHONDRIAL"/>
    <property type="match status" value="1"/>
</dbReference>
<dbReference type="GO" id="GO:0000287">
    <property type="term" value="F:magnesium ion binding"/>
    <property type="evidence" value="ECO:0007669"/>
    <property type="project" value="UniProtKB-UniRule"/>
</dbReference>
<evidence type="ECO:0000256" key="4">
    <source>
        <dbReference type="ARBA" id="ARBA00022741"/>
    </source>
</evidence>